<name>A0ABD2YCV4_9GENT</name>
<evidence type="ECO:0000313" key="2">
    <source>
        <dbReference type="Proteomes" id="UP001630127"/>
    </source>
</evidence>
<evidence type="ECO:0000313" key="1">
    <source>
        <dbReference type="EMBL" id="KAL3503959.1"/>
    </source>
</evidence>
<comment type="caution">
    <text evidence="1">The sequence shown here is derived from an EMBL/GenBank/DDBJ whole genome shotgun (WGS) entry which is preliminary data.</text>
</comment>
<dbReference type="Proteomes" id="UP001630127">
    <property type="component" value="Unassembled WGS sequence"/>
</dbReference>
<gene>
    <name evidence="1" type="ORF">ACH5RR_033800</name>
</gene>
<sequence>MANANAHQRNANMKNEKKEVLGNNGIGGYGNGNGINRNGRPLREYALPNFDGANSSIARMPVQANNFEIKLALIQMLQAHAMFRGGPNEDPYTRLMNFEEVLDTFKFNGVHPDSVWMRVSFSSS</sequence>
<organism evidence="1 2">
    <name type="scientific">Cinchona calisaya</name>
    <dbReference type="NCBI Taxonomy" id="153742"/>
    <lineage>
        <taxon>Eukaryota</taxon>
        <taxon>Viridiplantae</taxon>
        <taxon>Streptophyta</taxon>
        <taxon>Embryophyta</taxon>
        <taxon>Tracheophyta</taxon>
        <taxon>Spermatophyta</taxon>
        <taxon>Magnoliopsida</taxon>
        <taxon>eudicotyledons</taxon>
        <taxon>Gunneridae</taxon>
        <taxon>Pentapetalae</taxon>
        <taxon>asterids</taxon>
        <taxon>lamiids</taxon>
        <taxon>Gentianales</taxon>
        <taxon>Rubiaceae</taxon>
        <taxon>Cinchonoideae</taxon>
        <taxon>Cinchoneae</taxon>
        <taxon>Cinchona</taxon>
    </lineage>
</organism>
<protein>
    <submittedName>
        <fullName evidence="1">Uncharacterized protein</fullName>
    </submittedName>
</protein>
<dbReference type="AlphaFoldDB" id="A0ABD2YCV4"/>
<accession>A0ABD2YCV4</accession>
<dbReference type="EMBL" id="JBJUIK010000014">
    <property type="protein sequence ID" value="KAL3503959.1"/>
    <property type="molecule type" value="Genomic_DNA"/>
</dbReference>
<proteinExistence type="predicted"/>
<reference evidence="1 2" key="1">
    <citation type="submission" date="2024-11" db="EMBL/GenBank/DDBJ databases">
        <title>A near-complete genome assembly of Cinchona calisaya.</title>
        <authorList>
            <person name="Lian D.C."/>
            <person name="Zhao X.W."/>
            <person name="Wei L."/>
        </authorList>
    </citation>
    <scope>NUCLEOTIDE SEQUENCE [LARGE SCALE GENOMIC DNA]</scope>
    <source>
        <tissue evidence="1">Nenye</tissue>
    </source>
</reference>
<keyword evidence="2" id="KW-1185">Reference proteome</keyword>